<dbReference type="AlphaFoldDB" id="A0A212F223"/>
<dbReference type="Proteomes" id="UP000007151">
    <property type="component" value="Unassembled WGS sequence"/>
</dbReference>
<name>A0A212F223_DANPL</name>
<dbReference type="InParanoid" id="A0A212F223"/>
<comment type="caution">
    <text evidence="1">The sequence shown here is derived from an EMBL/GenBank/DDBJ whole genome shotgun (WGS) entry which is preliminary data.</text>
</comment>
<proteinExistence type="predicted"/>
<organism evidence="1 2">
    <name type="scientific">Danaus plexippus plexippus</name>
    <dbReference type="NCBI Taxonomy" id="278856"/>
    <lineage>
        <taxon>Eukaryota</taxon>
        <taxon>Metazoa</taxon>
        <taxon>Ecdysozoa</taxon>
        <taxon>Arthropoda</taxon>
        <taxon>Hexapoda</taxon>
        <taxon>Insecta</taxon>
        <taxon>Pterygota</taxon>
        <taxon>Neoptera</taxon>
        <taxon>Endopterygota</taxon>
        <taxon>Lepidoptera</taxon>
        <taxon>Glossata</taxon>
        <taxon>Ditrysia</taxon>
        <taxon>Papilionoidea</taxon>
        <taxon>Nymphalidae</taxon>
        <taxon>Danainae</taxon>
        <taxon>Danaini</taxon>
        <taxon>Danaina</taxon>
        <taxon>Danaus</taxon>
        <taxon>Danaus</taxon>
    </lineage>
</organism>
<protein>
    <submittedName>
        <fullName evidence="1">Uncharacterized protein</fullName>
    </submittedName>
</protein>
<reference evidence="1 2" key="1">
    <citation type="journal article" date="2011" name="Cell">
        <title>The monarch butterfly genome yields insights into long-distance migration.</title>
        <authorList>
            <person name="Zhan S."/>
            <person name="Merlin C."/>
            <person name="Boore J.L."/>
            <person name="Reppert S.M."/>
        </authorList>
    </citation>
    <scope>NUCLEOTIDE SEQUENCE [LARGE SCALE GENOMIC DNA]</scope>
    <source>
        <strain evidence="1">F-2</strain>
    </source>
</reference>
<keyword evidence="2" id="KW-1185">Reference proteome</keyword>
<evidence type="ECO:0000313" key="2">
    <source>
        <dbReference type="Proteomes" id="UP000007151"/>
    </source>
</evidence>
<evidence type="ECO:0000313" key="1">
    <source>
        <dbReference type="EMBL" id="OWR47763.1"/>
    </source>
</evidence>
<dbReference type="KEGG" id="dpl:KGM_202857"/>
<gene>
    <name evidence="1" type="ORF">KGM_202857</name>
</gene>
<dbReference type="EMBL" id="AGBW02010785">
    <property type="protein sequence ID" value="OWR47763.1"/>
    <property type="molecule type" value="Genomic_DNA"/>
</dbReference>
<accession>A0A212F223</accession>
<sequence length="127" mass="14769">MEQLNKYKCRVTSTRPRRVRTWRMNNDEQSSLEQRGLVGVRPVIPVSAQLAVHKDTDNTQKIQKTNICESHTWSAQLGFVQESKLIHNILVPSHRMTRTTPRRSRRAGTRVTCSYNMHQRGRATLED</sequence>